<evidence type="ECO:0000256" key="6">
    <source>
        <dbReference type="SAM" id="MobiDB-lite"/>
    </source>
</evidence>
<keyword evidence="8" id="KW-1185">Reference proteome</keyword>
<name>A0A507FJ54_9FUNG</name>
<dbReference type="PROSITE" id="PS50082">
    <property type="entry name" value="WD_REPEATS_2"/>
    <property type="match status" value="7"/>
</dbReference>
<dbReference type="CDD" id="cd00200">
    <property type="entry name" value="WD40"/>
    <property type="match status" value="1"/>
</dbReference>
<feature type="repeat" description="WD" evidence="5">
    <location>
        <begin position="59"/>
        <end position="91"/>
    </location>
</feature>
<dbReference type="PRINTS" id="PR00320">
    <property type="entry name" value="GPROTEINBRPT"/>
</dbReference>
<reference evidence="7 8" key="1">
    <citation type="journal article" date="2019" name="Sci. Rep.">
        <title>Comparative genomics of chytrid fungi reveal insights into the obligate biotrophic and pathogenic lifestyle of Synchytrium endobioticum.</title>
        <authorList>
            <person name="van de Vossenberg B.T.L.H."/>
            <person name="Warris S."/>
            <person name="Nguyen H.D.T."/>
            <person name="van Gent-Pelzer M.P.E."/>
            <person name="Joly D.L."/>
            <person name="van de Geest H.C."/>
            <person name="Bonants P.J.M."/>
            <person name="Smith D.S."/>
            <person name="Levesque C.A."/>
            <person name="van der Lee T.A.J."/>
        </authorList>
    </citation>
    <scope>NUCLEOTIDE SEQUENCE [LARGE SCALE GENOMIC DNA]</scope>
    <source>
        <strain evidence="7 8">CBS 675.73</strain>
    </source>
</reference>
<evidence type="ECO:0000256" key="4">
    <source>
        <dbReference type="ARBA" id="ARBA00023187"/>
    </source>
</evidence>
<keyword evidence="1 5" id="KW-0853">WD repeat</keyword>
<accession>A0A507FJ54</accession>
<evidence type="ECO:0000313" key="8">
    <source>
        <dbReference type="Proteomes" id="UP000320333"/>
    </source>
</evidence>
<proteinExistence type="predicted"/>
<dbReference type="InterPro" id="IPR052234">
    <property type="entry name" value="U5_snRNP_Component"/>
</dbReference>
<dbReference type="InterPro" id="IPR019775">
    <property type="entry name" value="WD40_repeat_CS"/>
</dbReference>
<keyword evidence="4" id="KW-0508">mRNA splicing</keyword>
<feature type="repeat" description="WD" evidence="5">
    <location>
        <begin position="323"/>
        <end position="364"/>
    </location>
</feature>
<dbReference type="STRING" id="246404.A0A507FJ54"/>
<dbReference type="GO" id="GO:0008380">
    <property type="term" value="P:RNA splicing"/>
    <property type="evidence" value="ECO:0007669"/>
    <property type="project" value="UniProtKB-KW"/>
</dbReference>
<dbReference type="GO" id="GO:0071013">
    <property type="term" value="C:catalytic step 2 spliceosome"/>
    <property type="evidence" value="ECO:0007669"/>
    <property type="project" value="TreeGrafter"/>
</dbReference>
<dbReference type="PANTHER" id="PTHR44006">
    <property type="entry name" value="U5 SMALL NUCLEAR RIBONUCLEOPROTEIN 40 KDA PROTEIN"/>
    <property type="match status" value="1"/>
</dbReference>
<comment type="caution">
    <text evidence="7">The sequence shown here is derived from an EMBL/GenBank/DDBJ whole genome shotgun (WGS) entry which is preliminary data.</text>
</comment>
<dbReference type="InterPro" id="IPR020472">
    <property type="entry name" value="WD40_PAC1"/>
</dbReference>
<feature type="repeat" description="WD" evidence="5">
    <location>
        <begin position="229"/>
        <end position="263"/>
    </location>
</feature>
<feature type="repeat" description="WD" evidence="5">
    <location>
        <begin position="144"/>
        <end position="186"/>
    </location>
</feature>
<feature type="repeat" description="WD" evidence="5">
    <location>
        <begin position="186"/>
        <end position="227"/>
    </location>
</feature>
<evidence type="ECO:0000313" key="7">
    <source>
        <dbReference type="EMBL" id="TPX75336.1"/>
    </source>
</evidence>
<evidence type="ECO:0000256" key="5">
    <source>
        <dbReference type="PROSITE-ProRule" id="PRU00221"/>
    </source>
</evidence>
<feature type="compositionally biased region" description="Basic and acidic residues" evidence="6">
    <location>
        <begin position="1"/>
        <end position="10"/>
    </location>
</feature>
<feature type="repeat" description="WD" evidence="5">
    <location>
        <begin position="293"/>
        <end position="322"/>
    </location>
</feature>
<dbReference type="EMBL" id="QEAP01000084">
    <property type="protein sequence ID" value="TPX75336.1"/>
    <property type="molecule type" value="Genomic_DNA"/>
</dbReference>
<gene>
    <name evidence="7" type="ORF">CcCBS67573_g03378</name>
</gene>
<dbReference type="Proteomes" id="UP000320333">
    <property type="component" value="Unassembled WGS sequence"/>
</dbReference>
<dbReference type="GO" id="GO:0003723">
    <property type="term" value="F:RNA binding"/>
    <property type="evidence" value="ECO:0007669"/>
    <property type="project" value="TreeGrafter"/>
</dbReference>
<dbReference type="GO" id="GO:0006397">
    <property type="term" value="P:mRNA processing"/>
    <property type="evidence" value="ECO:0007669"/>
    <property type="project" value="UniProtKB-KW"/>
</dbReference>
<dbReference type="PANTHER" id="PTHR44006:SF1">
    <property type="entry name" value="U5 SMALL NUCLEAR RIBONUCLEOPROTEIN 40 KDA PROTEIN"/>
    <property type="match status" value="1"/>
</dbReference>
<organism evidence="7 8">
    <name type="scientific">Chytriomyces confervae</name>
    <dbReference type="NCBI Taxonomy" id="246404"/>
    <lineage>
        <taxon>Eukaryota</taxon>
        <taxon>Fungi</taxon>
        <taxon>Fungi incertae sedis</taxon>
        <taxon>Chytridiomycota</taxon>
        <taxon>Chytridiomycota incertae sedis</taxon>
        <taxon>Chytridiomycetes</taxon>
        <taxon>Chytridiales</taxon>
        <taxon>Chytriomycetaceae</taxon>
        <taxon>Chytriomyces</taxon>
    </lineage>
</organism>
<evidence type="ECO:0000256" key="3">
    <source>
        <dbReference type="ARBA" id="ARBA00022737"/>
    </source>
</evidence>
<feature type="repeat" description="WD" evidence="5">
    <location>
        <begin position="102"/>
        <end position="143"/>
    </location>
</feature>
<keyword evidence="2" id="KW-0507">mRNA processing</keyword>
<dbReference type="AlphaFoldDB" id="A0A507FJ54"/>
<dbReference type="SMART" id="SM00320">
    <property type="entry name" value="WD40"/>
    <property type="match status" value="7"/>
</dbReference>
<dbReference type="InterPro" id="IPR036322">
    <property type="entry name" value="WD40_repeat_dom_sf"/>
</dbReference>
<dbReference type="InterPro" id="IPR001680">
    <property type="entry name" value="WD40_rpt"/>
</dbReference>
<keyword evidence="3" id="KW-0677">Repeat</keyword>
<dbReference type="OrthoDB" id="1068471at2759"/>
<sequence length="364" mass="39478">MTDLKRKNNDNEAGSEGVLIASTTKRTKDESALVRGNVGGAVVKKVQRTSGLAAPIMLLTGHESEVFSAKFSPDGQSIASASFDRLVYLWNTYGDCKNYNVLRGHKGAVLEVQWSADGRRVYSASSDKMVAAWDVETGERIKKCKGHSSFVNTCDVSRSGTELAVSGGDDNKVFIWDIRQKNAAHIFTDKYQVTSVTFSKDSSLVFSGGIDNVIKAWDMRKPGVVSYSLTGHTDTITGLRVSPDGSSLLSNAMDNTVRVWDIKPFAAGSAGRMLKSFEGAPHGLEKHLLKPCWSSDGEFIAAGSADRSVVVWDANLNRIVYKLPGHKGCVTEVDWHPTEPIILSASNDKTLFLGEVNPAEVKSL</sequence>
<dbReference type="SUPFAM" id="SSF50978">
    <property type="entry name" value="WD40 repeat-like"/>
    <property type="match status" value="1"/>
</dbReference>
<evidence type="ECO:0000256" key="2">
    <source>
        <dbReference type="ARBA" id="ARBA00022664"/>
    </source>
</evidence>
<dbReference type="InterPro" id="IPR015943">
    <property type="entry name" value="WD40/YVTN_repeat-like_dom_sf"/>
</dbReference>
<evidence type="ECO:0000256" key="1">
    <source>
        <dbReference type="ARBA" id="ARBA00022574"/>
    </source>
</evidence>
<dbReference type="PROSITE" id="PS00678">
    <property type="entry name" value="WD_REPEATS_1"/>
    <property type="match status" value="3"/>
</dbReference>
<dbReference type="PROSITE" id="PS50294">
    <property type="entry name" value="WD_REPEATS_REGION"/>
    <property type="match status" value="5"/>
</dbReference>
<dbReference type="Pfam" id="PF00400">
    <property type="entry name" value="WD40"/>
    <property type="match status" value="7"/>
</dbReference>
<feature type="region of interest" description="Disordered" evidence="6">
    <location>
        <begin position="1"/>
        <end position="21"/>
    </location>
</feature>
<dbReference type="Gene3D" id="2.130.10.10">
    <property type="entry name" value="YVTN repeat-like/Quinoprotein amine dehydrogenase"/>
    <property type="match status" value="1"/>
</dbReference>
<protein>
    <submittedName>
        <fullName evidence="7">Uncharacterized protein</fullName>
    </submittedName>
</protein>